<feature type="domain" description="Metallo-beta-lactamase" evidence="7">
    <location>
        <begin position="596"/>
        <end position="783"/>
    </location>
</feature>
<organism evidence="8 9">
    <name type="scientific">Shewanella aestuarii</name>
    <dbReference type="NCBI Taxonomy" id="1028752"/>
    <lineage>
        <taxon>Bacteria</taxon>
        <taxon>Pseudomonadati</taxon>
        <taxon>Pseudomonadota</taxon>
        <taxon>Gammaproteobacteria</taxon>
        <taxon>Alteromonadales</taxon>
        <taxon>Shewanellaceae</taxon>
        <taxon>Shewanella</taxon>
    </lineage>
</organism>
<evidence type="ECO:0000256" key="2">
    <source>
        <dbReference type="ARBA" id="ARBA00022475"/>
    </source>
</evidence>
<feature type="transmembrane region" description="Helical" evidence="6">
    <location>
        <begin position="229"/>
        <end position="257"/>
    </location>
</feature>
<dbReference type="Gene3D" id="3.60.15.10">
    <property type="entry name" value="Ribonuclease Z/Hydroxyacylglutathione hydrolase-like"/>
    <property type="match status" value="1"/>
</dbReference>
<dbReference type="InterPro" id="IPR001279">
    <property type="entry name" value="Metallo-B-lactamas"/>
</dbReference>
<evidence type="ECO:0000256" key="5">
    <source>
        <dbReference type="ARBA" id="ARBA00023136"/>
    </source>
</evidence>
<feature type="transmembrane region" description="Helical" evidence="6">
    <location>
        <begin position="335"/>
        <end position="364"/>
    </location>
</feature>
<dbReference type="NCBIfam" id="TIGR00360">
    <property type="entry name" value="ComEC_N-term"/>
    <property type="match status" value="1"/>
</dbReference>
<accession>A0A6G9QKZ4</accession>
<dbReference type="SMART" id="SM00849">
    <property type="entry name" value="Lactamase_B"/>
    <property type="match status" value="1"/>
</dbReference>
<evidence type="ECO:0000256" key="4">
    <source>
        <dbReference type="ARBA" id="ARBA00022989"/>
    </source>
</evidence>
<feature type="transmembrane region" description="Helical" evidence="6">
    <location>
        <begin position="414"/>
        <end position="436"/>
    </location>
</feature>
<keyword evidence="5 6" id="KW-0472">Membrane</keyword>
<evidence type="ECO:0000313" key="9">
    <source>
        <dbReference type="Proteomes" id="UP000502608"/>
    </source>
</evidence>
<dbReference type="InterPro" id="IPR035681">
    <property type="entry name" value="ComA-like_MBL"/>
</dbReference>
<protein>
    <submittedName>
        <fullName evidence="8">DNA internalization-related competence protein ComEC/Rec2</fullName>
    </submittedName>
</protein>
<feature type="transmembrane region" description="Helical" evidence="6">
    <location>
        <begin position="32"/>
        <end position="59"/>
    </location>
</feature>
<keyword evidence="3 6" id="KW-0812">Transmembrane</keyword>
<reference evidence="8 9" key="1">
    <citation type="submission" date="2020-03" db="EMBL/GenBank/DDBJ databases">
        <title>Complete genome sequence of Shewanella sp.</title>
        <authorList>
            <person name="Kim Y.-S."/>
            <person name="Kim S.-J."/>
            <person name="Jung H.-K."/>
            <person name="Kim K.-H."/>
        </authorList>
    </citation>
    <scope>NUCLEOTIDE SEQUENCE [LARGE SCALE GENOMIC DNA]</scope>
    <source>
        <strain evidence="8 9">PN3F2</strain>
    </source>
</reference>
<evidence type="ECO:0000256" key="6">
    <source>
        <dbReference type="SAM" id="Phobius"/>
    </source>
</evidence>
<feature type="transmembrane region" description="Helical" evidence="6">
    <location>
        <begin position="554"/>
        <end position="572"/>
    </location>
</feature>
<dbReference type="InterPro" id="IPR025405">
    <property type="entry name" value="DUF4131"/>
</dbReference>
<dbReference type="AlphaFoldDB" id="A0A6G9QKZ4"/>
<dbReference type="KEGG" id="saes:HBH39_09745"/>
<dbReference type="PANTHER" id="PTHR30619">
    <property type="entry name" value="DNA INTERNALIZATION/COMPETENCE PROTEIN COMEC/REC2"/>
    <property type="match status" value="1"/>
</dbReference>
<evidence type="ECO:0000256" key="1">
    <source>
        <dbReference type="ARBA" id="ARBA00004651"/>
    </source>
</evidence>
<dbReference type="InterPro" id="IPR004477">
    <property type="entry name" value="ComEC_N"/>
</dbReference>
<dbReference type="EMBL" id="CP050313">
    <property type="protein sequence ID" value="QIR14735.1"/>
    <property type="molecule type" value="Genomic_DNA"/>
</dbReference>
<dbReference type="InterPro" id="IPR036866">
    <property type="entry name" value="RibonucZ/Hydroxyglut_hydro"/>
</dbReference>
<sequence>MDRFIFGFCISCLSALLWPVLPAQWCLPYLLFFVVIFVRKAPSVSGVLFAVWWLSIYFYSLDFQPKMISNNKTTISAQIVSLVSEHRDWISADVRLIEPKLTSFNVSQLWRLPWADKYYRLTWQTPPEVRVGQIWQLDVKLKPITNIANQGGFNQQRYYINRHIVAKGKIKAGELIGHKLSFRQQLLTQFKLISPKLANGDLLLALLFGEKGQINDQRWQQLRQTGTGHLIAISGLHLSVVFALFYGFILGILKLLFGSKIYNSLIARGYFRGNTFKYSLFSIQSALLIALWVTVGYAYLAGFAVATQRALLMLAMLVIFSFLKQYHSQWQRLMYALAGVLLFDPLAILSGGFWLSFCALAIILRYVDKQDLNSEKADVAKVEQERQTSTRPKKGLWLRISSAIKQLWAIQWRLALGLGLLQAILFGTISVHSIWINLLVVPWFSLLVIPAAMICFILWLLLLVAFHGQHEWLVLKIADALLQPFSYLLSMSENFSHSIIYLSEAWIIAGIFSLVGCGILGMISWRGRLTMFGLIQIDKQLVYGKEAGTFTRTLFILFVSLLLNLPIIQLLFGKFVVADDLAWQASTSVHVLDVAQGTAIVIQQGDHAIIYDTGAAFGDFSYAERAILPFLRAKGIDAIDYLIISHQDNDHSGGLNLLLNTYPKTHLIADSIEDGVHLKPLTKHSLCTAKEINWGRVKLNFLANHLVSVRDNNLSCVVKLSIESTSLLLTGDIEKLRELNMLENQQDVSADILFAPHHGSRTSSSDAFIEAVSPKVVIFNAGDNNQYGFPKADVKGRYLARGIDAYTSGETGQLSIKVSHSGYQINTYRQDLAPFWYNRLFRFGLIVKAE</sequence>
<keyword evidence="9" id="KW-1185">Reference proteome</keyword>
<feature type="transmembrane region" description="Helical" evidence="6">
    <location>
        <begin position="499"/>
        <end position="523"/>
    </location>
</feature>
<dbReference type="InterPro" id="IPR004797">
    <property type="entry name" value="Competence_ComEC/Rec2"/>
</dbReference>
<proteinExistence type="predicted"/>
<dbReference type="GO" id="GO:0005886">
    <property type="term" value="C:plasma membrane"/>
    <property type="evidence" value="ECO:0007669"/>
    <property type="project" value="UniProtKB-SubCell"/>
</dbReference>
<dbReference type="SUPFAM" id="SSF56281">
    <property type="entry name" value="Metallo-hydrolase/oxidoreductase"/>
    <property type="match status" value="1"/>
</dbReference>
<dbReference type="PANTHER" id="PTHR30619:SF1">
    <property type="entry name" value="RECOMBINATION PROTEIN 2"/>
    <property type="match status" value="1"/>
</dbReference>
<dbReference type="Pfam" id="PF00753">
    <property type="entry name" value="Lactamase_B"/>
    <property type="match status" value="1"/>
</dbReference>
<evidence type="ECO:0000313" key="8">
    <source>
        <dbReference type="EMBL" id="QIR14735.1"/>
    </source>
</evidence>
<dbReference type="RefSeq" id="WP_167677790.1">
    <property type="nucleotide sequence ID" value="NZ_CP050313.1"/>
</dbReference>
<dbReference type="GO" id="GO:0030420">
    <property type="term" value="P:establishment of competence for transformation"/>
    <property type="evidence" value="ECO:0007669"/>
    <property type="project" value="InterPro"/>
</dbReference>
<comment type="subcellular location">
    <subcellularLocation>
        <location evidence="1">Cell membrane</location>
        <topology evidence="1">Multi-pass membrane protein</topology>
    </subcellularLocation>
</comment>
<dbReference type="Pfam" id="PF13567">
    <property type="entry name" value="DUF4131"/>
    <property type="match status" value="1"/>
</dbReference>
<keyword evidence="2" id="KW-1003">Cell membrane</keyword>
<feature type="transmembrane region" description="Helical" evidence="6">
    <location>
        <begin position="278"/>
        <end position="300"/>
    </location>
</feature>
<evidence type="ECO:0000256" key="3">
    <source>
        <dbReference type="ARBA" id="ARBA00022692"/>
    </source>
</evidence>
<dbReference type="CDD" id="cd07731">
    <property type="entry name" value="ComA-like_MBL-fold"/>
    <property type="match status" value="1"/>
</dbReference>
<keyword evidence="4 6" id="KW-1133">Transmembrane helix</keyword>
<evidence type="ECO:0000259" key="7">
    <source>
        <dbReference type="SMART" id="SM00849"/>
    </source>
</evidence>
<dbReference type="Proteomes" id="UP000502608">
    <property type="component" value="Chromosome"/>
</dbReference>
<feature type="transmembrane region" description="Helical" evidence="6">
    <location>
        <begin position="443"/>
        <end position="466"/>
    </location>
</feature>
<dbReference type="NCBIfam" id="TIGR00361">
    <property type="entry name" value="ComEC_Rec2"/>
    <property type="match status" value="1"/>
</dbReference>
<gene>
    <name evidence="8" type="ORF">HBH39_09745</name>
</gene>
<dbReference type="InterPro" id="IPR052159">
    <property type="entry name" value="Competence_DNA_uptake"/>
</dbReference>
<dbReference type="Pfam" id="PF03772">
    <property type="entry name" value="Competence"/>
    <property type="match status" value="1"/>
</dbReference>
<name>A0A6G9QKZ4_9GAMM</name>
<feature type="transmembrane region" description="Helical" evidence="6">
    <location>
        <begin position="306"/>
        <end position="323"/>
    </location>
</feature>